<dbReference type="PANTHER" id="PTHR34400:SF4">
    <property type="entry name" value="MEMBRANE PROTEIN"/>
    <property type="match status" value="1"/>
</dbReference>
<dbReference type="RefSeq" id="WP_095582468.1">
    <property type="nucleotide sequence ID" value="NZ_JAJQQS010000018.1"/>
</dbReference>
<proteinExistence type="predicted"/>
<dbReference type="Pfam" id="PF12902">
    <property type="entry name" value="Ferritin-like"/>
    <property type="match status" value="1"/>
</dbReference>
<dbReference type="InterPro" id="IPR012347">
    <property type="entry name" value="Ferritin-like"/>
</dbReference>
<name>A0A2A2D6P3_9ACTN</name>
<reference evidence="2 3" key="1">
    <citation type="submission" date="2017-08" db="EMBL/GenBank/DDBJ databases">
        <title>Genome sequence of Streptomyces albireticuli NRRL B-1670.</title>
        <authorList>
            <person name="Graham D.E."/>
            <person name="Mahan K.M."/>
            <person name="Klingeman D.M."/>
            <person name="Hettich R.L."/>
            <person name="Parry R.J."/>
            <person name="Spain J.C."/>
        </authorList>
    </citation>
    <scope>NUCLEOTIDE SEQUENCE [LARGE SCALE GENOMIC DNA]</scope>
    <source>
        <strain evidence="2 3">NRRL B-1670</strain>
    </source>
</reference>
<evidence type="ECO:0000313" key="3">
    <source>
        <dbReference type="Proteomes" id="UP000218944"/>
    </source>
</evidence>
<gene>
    <name evidence="2" type="ORF">CK936_20825</name>
</gene>
<accession>A0A2A2D6P3</accession>
<dbReference type="InterPro" id="IPR026820">
    <property type="entry name" value="VioB/RebD_dom"/>
</dbReference>
<evidence type="ECO:0000313" key="2">
    <source>
        <dbReference type="EMBL" id="PAU47049.1"/>
    </source>
</evidence>
<dbReference type="Gene3D" id="1.20.1260.10">
    <property type="match status" value="1"/>
</dbReference>
<sequence>MPYLTKRSAVRTTDGITTLDELARHLADAARIELSTIPPYLTAAYSIKTSGYSQWAQGLSAQRALIGIAIEEMLHMALVRNVMAGTGCEKVDGTPFRFYDNVPSYPGDMLHRVPELTLHKQRVSTAAVEGFMEVELPESMVVQDSKAEGDTYRTLSELYDVIGKGIVTLNDQITWNQDDAWKRQYLRGYWNQWGGPPKPLPVIDRGSALDALYVIVEQGEGAPDEVEDSHYQKFTRIRDGLYGIGVVVDDNGRQKFTIDGDDAVWPIMTDATADSFTGPLKTLAQLSDAAYSYVLALLDELYLTPADDPGPHTPNPTSQRYALERGFVAAMQGVLSPVAGILVSTPVGRTGKNAAPTFGRYPFGPKPKDDLTALCTDAKLLAAYPRLGGADGVLHQISLLPDIDLPGN</sequence>
<protein>
    <recommendedName>
        <fullName evidence="1">Iminophenyl-pyruvate dimer synthase domain-containing protein</fullName>
    </recommendedName>
</protein>
<dbReference type="Proteomes" id="UP000218944">
    <property type="component" value="Unassembled WGS sequence"/>
</dbReference>
<dbReference type="EMBL" id="NSJV01000405">
    <property type="protein sequence ID" value="PAU47049.1"/>
    <property type="molecule type" value="Genomic_DNA"/>
</dbReference>
<keyword evidence="3" id="KW-1185">Reference proteome</keyword>
<comment type="caution">
    <text evidence="2">The sequence shown here is derived from an EMBL/GenBank/DDBJ whole genome shotgun (WGS) entry which is preliminary data.</text>
</comment>
<dbReference type="AlphaFoldDB" id="A0A2A2D6P3"/>
<organism evidence="2 3">
    <name type="scientific">Streptomyces albireticuli</name>
    <dbReference type="NCBI Taxonomy" id="1940"/>
    <lineage>
        <taxon>Bacteria</taxon>
        <taxon>Bacillati</taxon>
        <taxon>Actinomycetota</taxon>
        <taxon>Actinomycetes</taxon>
        <taxon>Kitasatosporales</taxon>
        <taxon>Streptomycetaceae</taxon>
        <taxon>Streptomyces</taxon>
    </lineage>
</organism>
<feature type="domain" description="Iminophenyl-pyruvate dimer synthase" evidence="1">
    <location>
        <begin position="26"/>
        <end position="238"/>
    </location>
</feature>
<evidence type="ECO:0000259" key="1">
    <source>
        <dbReference type="Pfam" id="PF12902"/>
    </source>
</evidence>
<dbReference type="PANTHER" id="PTHR34400">
    <property type="match status" value="1"/>
</dbReference>